<sequence>MAQYKVAIDAGHGGSDSGAVFGGRKEKDDTLKLANAVGKELEKSGVDVYYIRTTDEYETPFKKATDANNSGADYFLSIHRNSSDIPDQYTGAQSLVYDDSGIKAKMARNINSELEKVGFKDLGVDERPNLVVLKRTKMPSVLAEVGFINNKNDNELFDNNFDAIAKAIADGVLKTINPKSQTTISYGENGNQDRQDDMNDRDMNDRDMNGRDMNDRDMDSRDMNDRENKPWKFDDRNDGDLGEKLYRVQVGAYRNKESADRMLNALLIEGFPAFIVYDDGIYKVQVGAFRFLANAIKMEDRLRKFRYNTYITV</sequence>
<dbReference type="GO" id="GO:0030288">
    <property type="term" value="C:outer membrane-bounded periplasmic space"/>
    <property type="evidence" value="ECO:0007669"/>
    <property type="project" value="TreeGrafter"/>
</dbReference>
<dbReference type="SUPFAM" id="SSF110997">
    <property type="entry name" value="Sporulation related repeat"/>
    <property type="match status" value="1"/>
</dbReference>
<dbReference type="Pfam" id="PF01520">
    <property type="entry name" value="Amidase_3"/>
    <property type="match status" value="1"/>
</dbReference>
<dbReference type="GO" id="GO:0009253">
    <property type="term" value="P:peptidoglycan catabolic process"/>
    <property type="evidence" value="ECO:0007669"/>
    <property type="project" value="InterPro"/>
</dbReference>
<dbReference type="GO" id="GO:0008745">
    <property type="term" value="F:N-acetylmuramoyl-L-alanine amidase activity"/>
    <property type="evidence" value="ECO:0007669"/>
    <property type="project" value="InterPro"/>
</dbReference>
<accession>A0A1I0R256</accession>
<dbReference type="Pfam" id="PF05036">
    <property type="entry name" value="SPOR"/>
    <property type="match status" value="1"/>
</dbReference>
<evidence type="ECO:0000256" key="1">
    <source>
        <dbReference type="SAM" id="MobiDB-lite"/>
    </source>
</evidence>
<dbReference type="PANTHER" id="PTHR30404">
    <property type="entry name" value="N-ACETYLMURAMOYL-L-ALANINE AMIDASE"/>
    <property type="match status" value="1"/>
</dbReference>
<protein>
    <submittedName>
        <fullName evidence="3">N-acetylmuramoyl-L-alanine amidase</fullName>
    </submittedName>
</protein>
<dbReference type="RefSeq" id="WP_242941047.1">
    <property type="nucleotide sequence ID" value="NZ_FOJI01000011.1"/>
</dbReference>
<dbReference type="PROSITE" id="PS51724">
    <property type="entry name" value="SPOR"/>
    <property type="match status" value="1"/>
</dbReference>
<dbReference type="SUPFAM" id="SSF53187">
    <property type="entry name" value="Zn-dependent exopeptidases"/>
    <property type="match status" value="1"/>
</dbReference>
<dbReference type="CDD" id="cd02696">
    <property type="entry name" value="MurNAc-LAA"/>
    <property type="match status" value="1"/>
</dbReference>
<evidence type="ECO:0000313" key="4">
    <source>
        <dbReference type="Proteomes" id="UP000199701"/>
    </source>
</evidence>
<gene>
    <name evidence="3" type="ORF">SAMN05421659_11181</name>
</gene>
<dbReference type="InterPro" id="IPR050695">
    <property type="entry name" value="N-acetylmuramoyl_amidase_3"/>
</dbReference>
<dbReference type="EMBL" id="FOJI01000011">
    <property type="protein sequence ID" value="SEW34550.1"/>
    <property type="molecule type" value="Genomic_DNA"/>
</dbReference>
<keyword evidence="4" id="KW-1185">Reference proteome</keyword>
<organism evidence="3 4">
    <name type="scientific">[Clostridium] fimetarium</name>
    <dbReference type="NCBI Taxonomy" id="99656"/>
    <lineage>
        <taxon>Bacteria</taxon>
        <taxon>Bacillati</taxon>
        <taxon>Bacillota</taxon>
        <taxon>Clostridia</taxon>
        <taxon>Lachnospirales</taxon>
        <taxon>Lachnospiraceae</taxon>
    </lineage>
</organism>
<dbReference type="SMART" id="SM00646">
    <property type="entry name" value="Ami_3"/>
    <property type="match status" value="1"/>
</dbReference>
<evidence type="ECO:0000259" key="2">
    <source>
        <dbReference type="PROSITE" id="PS51724"/>
    </source>
</evidence>
<dbReference type="Proteomes" id="UP000199701">
    <property type="component" value="Unassembled WGS sequence"/>
</dbReference>
<dbReference type="GO" id="GO:0042834">
    <property type="term" value="F:peptidoglycan binding"/>
    <property type="evidence" value="ECO:0007669"/>
    <property type="project" value="InterPro"/>
</dbReference>
<dbReference type="InterPro" id="IPR036680">
    <property type="entry name" value="SPOR-like_sf"/>
</dbReference>
<proteinExistence type="predicted"/>
<feature type="compositionally biased region" description="Basic and acidic residues" evidence="1">
    <location>
        <begin position="191"/>
        <end position="235"/>
    </location>
</feature>
<dbReference type="PANTHER" id="PTHR30404:SF8">
    <property type="entry name" value="AUTOLYSIN PH-RELATED"/>
    <property type="match status" value="1"/>
</dbReference>
<name>A0A1I0R256_9FIRM</name>
<dbReference type="Gene3D" id="3.30.70.1070">
    <property type="entry name" value="Sporulation related repeat"/>
    <property type="match status" value="1"/>
</dbReference>
<feature type="region of interest" description="Disordered" evidence="1">
    <location>
        <begin position="181"/>
        <end position="235"/>
    </location>
</feature>
<dbReference type="Gene3D" id="3.40.630.40">
    <property type="entry name" value="Zn-dependent exopeptidases"/>
    <property type="match status" value="1"/>
</dbReference>
<dbReference type="InterPro" id="IPR007730">
    <property type="entry name" value="SPOR-like_dom"/>
</dbReference>
<dbReference type="AlphaFoldDB" id="A0A1I0R256"/>
<reference evidence="3 4" key="1">
    <citation type="submission" date="2016-10" db="EMBL/GenBank/DDBJ databases">
        <authorList>
            <person name="de Groot N.N."/>
        </authorList>
    </citation>
    <scope>NUCLEOTIDE SEQUENCE [LARGE SCALE GENOMIC DNA]</scope>
    <source>
        <strain evidence="3 4">DSM 9179</strain>
    </source>
</reference>
<dbReference type="InterPro" id="IPR002508">
    <property type="entry name" value="MurNAc-LAA_cat"/>
</dbReference>
<feature type="domain" description="SPOR" evidence="2">
    <location>
        <begin position="240"/>
        <end position="313"/>
    </location>
</feature>
<evidence type="ECO:0000313" key="3">
    <source>
        <dbReference type="EMBL" id="SEW34550.1"/>
    </source>
</evidence>
<dbReference type="STRING" id="99656.SAMN05421659_11181"/>